<comment type="caution">
    <text evidence="1">The sequence shown here is derived from an EMBL/GenBank/DDBJ whole genome shotgun (WGS) entry which is preliminary data.</text>
</comment>
<evidence type="ECO:0000313" key="1">
    <source>
        <dbReference type="EMBL" id="TVY52068.1"/>
    </source>
</evidence>
<protein>
    <submittedName>
        <fullName evidence="1">RNA polymerase II transcription factor B subunit</fullName>
    </submittedName>
</protein>
<evidence type="ECO:0000313" key="2">
    <source>
        <dbReference type="Proteomes" id="UP000469558"/>
    </source>
</evidence>
<feature type="non-terminal residue" evidence="1">
    <location>
        <position position="1"/>
    </location>
</feature>
<reference evidence="1 2" key="1">
    <citation type="submission" date="2018-05" db="EMBL/GenBank/DDBJ databases">
        <title>Genome sequencing and assembly of the regulated plant pathogen Lachnellula willkommii and related sister species for the development of diagnostic species identification markers.</title>
        <authorList>
            <person name="Giroux E."/>
            <person name="Bilodeau G."/>
        </authorList>
    </citation>
    <scope>NUCLEOTIDE SEQUENCE [LARGE SCALE GENOMIC DNA]</scope>
    <source>
        <strain evidence="1 2">CBS 268.59</strain>
    </source>
</reference>
<organism evidence="1 2">
    <name type="scientific">Lachnellula suecica</name>
    <dbReference type="NCBI Taxonomy" id="602035"/>
    <lineage>
        <taxon>Eukaryota</taxon>
        <taxon>Fungi</taxon>
        <taxon>Dikarya</taxon>
        <taxon>Ascomycota</taxon>
        <taxon>Pezizomycotina</taxon>
        <taxon>Leotiomycetes</taxon>
        <taxon>Helotiales</taxon>
        <taxon>Lachnaceae</taxon>
        <taxon>Lachnellula</taxon>
    </lineage>
</organism>
<keyword evidence="2" id="KW-1185">Reference proteome</keyword>
<proteinExistence type="predicted"/>
<sequence>EAARQRRLAVLREQEEEKMDVERGKRDLLDTLATTDGDAAAITKQAQKIILKKSSARRNLTDTALESNGSANSGLTIRGLKRKVAPVEEKPYDPFGGTDLTPSRYVLQESYDNEWLGNAKKDPRHMAGGYSLPEYYSRTMFEAFSGLGVFIEDEAVARDLPAAPSSIGTAAAAQASGGRIKLENKMELDDVF</sequence>
<dbReference type="EMBL" id="QGMK01003635">
    <property type="protein sequence ID" value="TVY52068.1"/>
    <property type="molecule type" value="Genomic_DNA"/>
</dbReference>
<dbReference type="OrthoDB" id="5963at2759"/>
<accession>A0A8T9BQ38</accession>
<name>A0A8T9BQ38_9HELO</name>
<dbReference type="AlphaFoldDB" id="A0A8T9BQ38"/>
<gene>
    <name evidence="1" type="primary">TFB3</name>
    <name evidence="1" type="ORF">LSUE1_G010333</name>
</gene>
<dbReference type="Proteomes" id="UP000469558">
    <property type="component" value="Unassembled WGS sequence"/>
</dbReference>